<dbReference type="Gene3D" id="1.10.3290.10">
    <property type="entry name" value="Fido-like domain"/>
    <property type="match status" value="1"/>
</dbReference>
<dbReference type="PANTHER" id="PTHR13504:SF38">
    <property type="entry name" value="FIDO DOMAIN-CONTAINING PROTEIN"/>
    <property type="match status" value="1"/>
</dbReference>
<dbReference type="EMBL" id="CP049934">
    <property type="protein sequence ID" value="QIM17381.1"/>
    <property type="molecule type" value="Genomic_DNA"/>
</dbReference>
<feature type="active site" evidence="1">
    <location>
        <position position="223"/>
    </location>
</feature>
<dbReference type="InterPro" id="IPR040198">
    <property type="entry name" value="Fido_containing"/>
</dbReference>
<gene>
    <name evidence="4" type="ORF">G7067_07465</name>
</gene>
<dbReference type="InterPro" id="IPR003812">
    <property type="entry name" value="Fido"/>
</dbReference>
<accession>A0A6G8FM06</accession>
<dbReference type="GO" id="GO:0005524">
    <property type="term" value="F:ATP binding"/>
    <property type="evidence" value="ECO:0007669"/>
    <property type="project" value="UniProtKB-KW"/>
</dbReference>
<feature type="domain" description="Fido" evidence="3">
    <location>
        <begin position="139"/>
        <end position="286"/>
    </location>
</feature>
<feature type="binding site" evidence="2">
    <location>
        <begin position="227"/>
        <end position="234"/>
    </location>
    <ligand>
        <name>ATP</name>
        <dbReference type="ChEBI" id="CHEBI:30616"/>
    </ligand>
</feature>
<dbReference type="Proteomes" id="UP000501387">
    <property type="component" value="Chromosome"/>
</dbReference>
<dbReference type="AlphaFoldDB" id="A0A6G8FM06"/>
<dbReference type="KEGG" id="lins:G7067_07465"/>
<evidence type="ECO:0000259" key="3">
    <source>
        <dbReference type="PROSITE" id="PS51459"/>
    </source>
</evidence>
<evidence type="ECO:0000256" key="1">
    <source>
        <dbReference type="PIRSR" id="PIRSR640198-1"/>
    </source>
</evidence>
<dbReference type="InterPro" id="IPR036597">
    <property type="entry name" value="Fido-like_dom_sf"/>
</dbReference>
<keyword evidence="5" id="KW-1185">Reference proteome</keyword>
<keyword evidence="2" id="KW-0547">Nucleotide-binding</keyword>
<dbReference type="Pfam" id="PF02661">
    <property type="entry name" value="Fic"/>
    <property type="match status" value="1"/>
</dbReference>
<proteinExistence type="predicted"/>
<sequence>MTKPWPKLDYEEQIWDGGQIASMGPAATRLSMRGAKYHTAVPSMIVDLVPEVDREVELLAREAELELARFDTEVGLRLAAFGPILLRSEATSSSQIENLTASARQIFTAELGGRVARNASEVAANTRAMLAALELSDELSSESMREMHRVLMEGQDRHTPGDFRAQSVWIGSRAYSPIGASYVAPAASRVPELMSDLAAFCERDDMPALVHVAVAHAQFETIHPFSDGNGRTGRALAQAMLRRSQVTRSVAVPVSAGLLTDVRGYHDALTAYRDGDPSPIVEKFAAASLRAVPNGRQLMAELDQISQDWRELAAPRTGSAKERLLRFALERPVFTAEIAARDLGIAPSNVYRYLQGLQEVGVLAFKAEYRGPAVWRAPAVLEAIDRFAERAGKRGSEWR</sequence>
<evidence type="ECO:0000256" key="2">
    <source>
        <dbReference type="PIRSR" id="PIRSR640198-2"/>
    </source>
</evidence>
<keyword evidence="2" id="KW-0067">ATP-binding</keyword>
<dbReference type="InterPro" id="IPR025758">
    <property type="entry name" value="Fic/DOC_N"/>
</dbReference>
<dbReference type="Pfam" id="PF13784">
    <property type="entry name" value="Fic_N"/>
    <property type="match status" value="1"/>
</dbReference>
<protein>
    <submittedName>
        <fullName evidence="4">Fic family protein</fullName>
    </submittedName>
</protein>
<name>A0A6G8FM06_9MICO</name>
<dbReference type="PROSITE" id="PS51459">
    <property type="entry name" value="FIDO"/>
    <property type="match status" value="1"/>
</dbReference>
<reference evidence="4 5" key="1">
    <citation type="submission" date="2020-03" db="EMBL/GenBank/DDBJ databases">
        <title>Leucobacter sp. nov., isolated from beetles.</title>
        <authorList>
            <person name="Hyun D.-W."/>
            <person name="Bae J.-W."/>
        </authorList>
    </citation>
    <scope>NUCLEOTIDE SEQUENCE [LARGE SCALE GENOMIC DNA]</scope>
    <source>
        <strain evidence="4 5">HDW9B</strain>
    </source>
</reference>
<dbReference type="SUPFAM" id="SSF140931">
    <property type="entry name" value="Fic-like"/>
    <property type="match status" value="1"/>
</dbReference>
<organism evidence="4 5">
    <name type="scientific">Leucobacter insecticola</name>
    <dbReference type="NCBI Taxonomy" id="2714934"/>
    <lineage>
        <taxon>Bacteria</taxon>
        <taxon>Bacillati</taxon>
        <taxon>Actinomycetota</taxon>
        <taxon>Actinomycetes</taxon>
        <taxon>Micrococcales</taxon>
        <taxon>Microbacteriaceae</taxon>
        <taxon>Leucobacter</taxon>
    </lineage>
</organism>
<dbReference type="PANTHER" id="PTHR13504">
    <property type="entry name" value="FIDO DOMAIN-CONTAINING PROTEIN DDB_G0283145"/>
    <property type="match status" value="1"/>
</dbReference>
<evidence type="ECO:0000313" key="4">
    <source>
        <dbReference type="EMBL" id="QIM17381.1"/>
    </source>
</evidence>
<evidence type="ECO:0000313" key="5">
    <source>
        <dbReference type="Proteomes" id="UP000501387"/>
    </source>
</evidence>